<dbReference type="Gene3D" id="1.10.760.10">
    <property type="entry name" value="Cytochrome c-like domain"/>
    <property type="match status" value="1"/>
</dbReference>
<evidence type="ECO:0000256" key="7">
    <source>
        <dbReference type="SAM" id="MobiDB-lite"/>
    </source>
</evidence>
<dbReference type="Proteomes" id="UP000092508">
    <property type="component" value="Unassembled WGS sequence"/>
</dbReference>
<protein>
    <recommendedName>
        <fullName evidence="9">Cytochrome c domain-containing protein</fullName>
    </recommendedName>
</protein>
<evidence type="ECO:0000313" key="11">
    <source>
        <dbReference type="Proteomes" id="UP000092508"/>
    </source>
</evidence>
<keyword evidence="2 6" id="KW-0349">Heme</keyword>
<evidence type="ECO:0000256" key="4">
    <source>
        <dbReference type="ARBA" id="ARBA00022982"/>
    </source>
</evidence>
<evidence type="ECO:0000256" key="5">
    <source>
        <dbReference type="ARBA" id="ARBA00023004"/>
    </source>
</evidence>
<dbReference type="EMBL" id="LZMZ01000030">
    <property type="protein sequence ID" value="OBX76500.1"/>
    <property type="molecule type" value="Genomic_DNA"/>
</dbReference>
<keyword evidence="4" id="KW-0249">Electron transport</keyword>
<dbReference type="PANTHER" id="PTHR40942">
    <property type="match status" value="1"/>
</dbReference>
<comment type="caution">
    <text evidence="10">The sequence shown here is derived from an EMBL/GenBank/DDBJ whole genome shotgun (WGS) entry which is preliminary data.</text>
</comment>
<dbReference type="STRING" id="34059.A9308_08115"/>
<evidence type="ECO:0000259" key="9">
    <source>
        <dbReference type="PROSITE" id="PS51007"/>
    </source>
</evidence>
<dbReference type="RefSeq" id="WP_067237460.1">
    <property type="nucleotide sequence ID" value="NZ_LZMZ01000030.1"/>
</dbReference>
<keyword evidence="1" id="KW-0813">Transport</keyword>
<dbReference type="GO" id="GO:0009055">
    <property type="term" value="F:electron transfer activity"/>
    <property type="evidence" value="ECO:0007669"/>
    <property type="project" value="InterPro"/>
</dbReference>
<evidence type="ECO:0000256" key="2">
    <source>
        <dbReference type="ARBA" id="ARBA00022617"/>
    </source>
</evidence>
<feature type="chain" id="PRO_5008612266" description="Cytochrome c domain-containing protein" evidence="8">
    <location>
        <begin position="23"/>
        <end position="193"/>
    </location>
</feature>
<keyword evidence="8" id="KW-0732">Signal</keyword>
<keyword evidence="5 6" id="KW-0408">Iron</keyword>
<dbReference type="GO" id="GO:0005506">
    <property type="term" value="F:iron ion binding"/>
    <property type="evidence" value="ECO:0007669"/>
    <property type="project" value="InterPro"/>
</dbReference>
<dbReference type="PRINTS" id="PR00607">
    <property type="entry name" value="CYTCHROMECIE"/>
</dbReference>
<evidence type="ECO:0000256" key="3">
    <source>
        <dbReference type="ARBA" id="ARBA00022723"/>
    </source>
</evidence>
<feature type="compositionally biased region" description="Low complexity" evidence="7">
    <location>
        <begin position="55"/>
        <end position="103"/>
    </location>
</feature>
<dbReference type="InterPro" id="IPR009056">
    <property type="entry name" value="Cyt_c-like_dom"/>
</dbReference>
<feature type="signal peptide" evidence="8">
    <location>
        <begin position="1"/>
        <end position="22"/>
    </location>
</feature>
<feature type="domain" description="Cytochrome c" evidence="9">
    <location>
        <begin position="105"/>
        <end position="188"/>
    </location>
</feature>
<dbReference type="GO" id="GO:0020037">
    <property type="term" value="F:heme binding"/>
    <property type="evidence" value="ECO:0007669"/>
    <property type="project" value="InterPro"/>
</dbReference>
<dbReference type="PANTHER" id="PTHR40942:SF2">
    <property type="entry name" value="CYTOCHROME-RELATED"/>
    <property type="match status" value="1"/>
</dbReference>
<reference evidence="10 11" key="1">
    <citation type="submission" date="2016-06" db="EMBL/GenBank/DDBJ databases">
        <title>Draft genome of Moraxella atlantae CCUG 66109.</title>
        <authorList>
            <person name="Salva-Serra F."/>
            <person name="Engstrom-Jakobsson H."/>
            <person name="Thorell K."/>
            <person name="Gonzales-Siles L."/>
            <person name="Karlsson R."/>
            <person name="Boulund F."/>
            <person name="Engstrand L."/>
            <person name="Kristiansson E."/>
            <person name="Moore E."/>
        </authorList>
    </citation>
    <scope>NUCLEOTIDE SEQUENCE [LARGE SCALE GENOMIC DNA]</scope>
    <source>
        <strain evidence="10 11">CCUG 66109</strain>
    </source>
</reference>
<accession>A0A1B8QAY6</accession>
<proteinExistence type="predicted"/>
<evidence type="ECO:0000256" key="8">
    <source>
        <dbReference type="SAM" id="SignalP"/>
    </source>
</evidence>
<evidence type="ECO:0000256" key="1">
    <source>
        <dbReference type="ARBA" id="ARBA00022448"/>
    </source>
</evidence>
<gene>
    <name evidence="10" type="ORF">A9308_08115</name>
</gene>
<organism evidence="10 11">
    <name type="scientific">Faucicola atlantae</name>
    <dbReference type="NCBI Taxonomy" id="34059"/>
    <lineage>
        <taxon>Bacteria</taxon>
        <taxon>Pseudomonadati</taxon>
        <taxon>Pseudomonadota</taxon>
        <taxon>Gammaproteobacteria</taxon>
        <taxon>Moraxellales</taxon>
        <taxon>Moraxellaceae</taxon>
        <taxon>Faucicola</taxon>
    </lineage>
</organism>
<feature type="region of interest" description="Disordered" evidence="7">
    <location>
        <begin position="25"/>
        <end position="103"/>
    </location>
</feature>
<dbReference type="SUPFAM" id="SSF46626">
    <property type="entry name" value="Cytochrome c"/>
    <property type="match status" value="1"/>
</dbReference>
<evidence type="ECO:0000256" key="6">
    <source>
        <dbReference type="PROSITE-ProRule" id="PRU00433"/>
    </source>
</evidence>
<feature type="compositionally biased region" description="Basic and acidic residues" evidence="7">
    <location>
        <begin position="25"/>
        <end position="35"/>
    </location>
</feature>
<keyword evidence="3 6" id="KW-0479">Metal-binding</keyword>
<dbReference type="InterPro" id="IPR036909">
    <property type="entry name" value="Cyt_c-like_dom_sf"/>
</dbReference>
<sequence length="193" mass="19509">MTNSKFLPLVALGLAGALSLSACSKHEEAEYRPTEEIAAEQGELARANNPPPAASEPATPAAQFGASATATTATASASSTASSDSKTVSASAGSATATGNVTASADHEAGEKLFNSVCKTCHEPGLMGAPKVSDKAEWQARLQKGKDTLYDHAIHGFQGKNGAMPPRGGSNASDDEVKAAVNYMLTKSGAANS</sequence>
<evidence type="ECO:0000313" key="10">
    <source>
        <dbReference type="EMBL" id="OBX76500.1"/>
    </source>
</evidence>
<dbReference type="PROSITE" id="PS51007">
    <property type="entry name" value="CYTC"/>
    <property type="match status" value="1"/>
</dbReference>
<name>A0A1B8QAY6_9GAMM</name>
<dbReference type="InterPro" id="IPR002323">
    <property type="entry name" value="Cyt_CIE"/>
</dbReference>
<dbReference type="PROSITE" id="PS51257">
    <property type="entry name" value="PROKAR_LIPOPROTEIN"/>
    <property type="match status" value="1"/>
</dbReference>
<dbReference type="OrthoDB" id="9814708at2"/>
<dbReference type="AlphaFoldDB" id="A0A1B8QAY6"/>
<dbReference type="Pfam" id="PF13442">
    <property type="entry name" value="Cytochrome_CBB3"/>
    <property type="match status" value="1"/>
</dbReference>